<dbReference type="PANTHER" id="PTHR30146:SF109">
    <property type="entry name" value="HTH-TYPE TRANSCRIPTIONAL REGULATOR GALS"/>
    <property type="match status" value="1"/>
</dbReference>
<keyword evidence="6" id="KW-1185">Reference proteome</keyword>
<dbReference type="InterPro" id="IPR046335">
    <property type="entry name" value="LacI/GalR-like_sensor"/>
</dbReference>
<evidence type="ECO:0000313" key="6">
    <source>
        <dbReference type="Proteomes" id="UP000275256"/>
    </source>
</evidence>
<reference evidence="5 6" key="1">
    <citation type="submission" date="2018-10" db="EMBL/GenBank/DDBJ databases">
        <title>Tessaracoccus antarcticuss sp. nov., isolated from sediment.</title>
        <authorList>
            <person name="Zhou L.Y."/>
            <person name="Du Z.J."/>
        </authorList>
    </citation>
    <scope>NUCLEOTIDE SEQUENCE [LARGE SCALE GENOMIC DNA]</scope>
    <source>
        <strain evidence="5 6">JDX10</strain>
    </source>
</reference>
<dbReference type="RefSeq" id="WP_121902674.1">
    <property type="nucleotide sequence ID" value="NZ_REFW01000006.1"/>
</dbReference>
<gene>
    <name evidence="5" type="ORF">EAX62_15630</name>
</gene>
<dbReference type="InterPro" id="IPR010982">
    <property type="entry name" value="Lambda_DNA-bd_dom_sf"/>
</dbReference>
<dbReference type="Gene3D" id="3.40.50.2300">
    <property type="match status" value="2"/>
</dbReference>
<evidence type="ECO:0000256" key="2">
    <source>
        <dbReference type="ARBA" id="ARBA00023125"/>
    </source>
</evidence>
<sequence>MSTVSERPPSLADVARVAGVSPSTASKALNDRTDVKRATKERVVRIARELGYSPNPVARALSQGPTGTVGVVTSDLEGRFALPMLMGVEDALGADRVLTFLCDARGDDMREARLVQTLLERRVDGIIIVGRQPDPRPSLGRLSVPVVYAYSESDDPLDTSITVDNTDVGRRAAEHLLSLGRTRIAHISGEPDHSASVRRLEGFQAALDAASVEMAGPPLFGNWSEGWGRAAMGRALSEAPDLDAVFCASDQIARGAIDALHDRGIGIPDQIAVIGVDNWQVLAENARVPLSTVDLQLKRLGRVAAARLMAAMAGRPAPGLEQLGSRVCARQSTIPLR</sequence>
<protein>
    <submittedName>
        <fullName evidence="5">LacI family transcriptional regulator</fullName>
    </submittedName>
</protein>
<dbReference type="SUPFAM" id="SSF47413">
    <property type="entry name" value="lambda repressor-like DNA-binding domains"/>
    <property type="match status" value="1"/>
</dbReference>
<evidence type="ECO:0000256" key="3">
    <source>
        <dbReference type="ARBA" id="ARBA00023163"/>
    </source>
</evidence>
<organism evidence="5 6">
    <name type="scientific">Tessaracoccus antarcticus</name>
    <dbReference type="NCBI Taxonomy" id="2479848"/>
    <lineage>
        <taxon>Bacteria</taxon>
        <taxon>Bacillati</taxon>
        <taxon>Actinomycetota</taxon>
        <taxon>Actinomycetes</taxon>
        <taxon>Propionibacteriales</taxon>
        <taxon>Propionibacteriaceae</taxon>
        <taxon>Tessaracoccus</taxon>
    </lineage>
</organism>
<comment type="caution">
    <text evidence="5">The sequence shown here is derived from an EMBL/GenBank/DDBJ whole genome shotgun (WGS) entry which is preliminary data.</text>
</comment>
<dbReference type="GO" id="GO:0000976">
    <property type="term" value="F:transcription cis-regulatory region binding"/>
    <property type="evidence" value="ECO:0007669"/>
    <property type="project" value="TreeGrafter"/>
</dbReference>
<dbReference type="SMART" id="SM00354">
    <property type="entry name" value="HTH_LACI"/>
    <property type="match status" value="1"/>
</dbReference>
<keyword evidence="3" id="KW-0804">Transcription</keyword>
<dbReference type="Pfam" id="PF00356">
    <property type="entry name" value="LacI"/>
    <property type="match status" value="1"/>
</dbReference>
<dbReference type="SUPFAM" id="SSF53822">
    <property type="entry name" value="Periplasmic binding protein-like I"/>
    <property type="match status" value="1"/>
</dbReference>
<dbReference type="InterPro" id="IPR028082">
    <property type="entry name" value="Peripla_BP_I"/>
</dbReference>
<keyword evidence="2" id="KW-0238">DNA-binding</keyword>
<keyword evidence="1" id="KW-0805">Transcription regulation</keyword>
<dbReference type="CDD" id="cd01392">
    <property type="entry name" value="HTH_LacI"/>
    <property type="match status" value="1"/>
</dbReference>
<dbReference type="PROSITE" id="PS50932">
    <property type="entry name" value="HTH_LACI_2"/>
    <property type="match status" value="1"/>
</dbReference>
<accession>A0A3M0FXP7</accession>
<dbReference type="Proteomes" id="UP000275256">
    <property type="component" value="Unassembled WGS sequence"/>
</dbReference>
<dbReference type="Pfam" id="PF13377">
    <property type="entry name" value="Peripla_BP_3"/>
    <property type="match status" value="1"/>
</dbReference>
<evidence type="ECO:0000256" key="1">
    <source>
        <dbReference type="ARBA" id="ARBA00023015"/>
    </source>
</evidence>
<evidence type="ECO:0000313" key="5">
    <source>
        <dbReference type="EMBL" id="RMB57471.1"/>
    </source>
</evidence>
<dbReference type="OrthoDB" id="9798934at2"/>
<name>A0A3M0FXP7_9ACTN</name>
<dbReference type="CDD" id="cd06288">
    <property type="entry name" value="PBP1_sucrose_transcription_regulator"/>
    <property type="match status" value="1"/>
</dbReference>
<dbReference type="AlphaFoldDB" id="A0A3M0FXP7"/>
<evidence type="ECO:0000259" key="4">
    <source>
        <dbReference type="PROSITE" id="PS50932"/>
    </source>
</evidence>
<dbReference type="Gene3D" id="1.10.260.40">
    <property type="entry name" value="lambda repressor-like DNA-binding domains"/>
    <property type="match status" value="1"/>
</dbReference>
<dbReference type="InterPro" id="IPR000843">
    <property type="entry name" value="HTH_LacI"/>
</dbReference>
<feature type="domain" description="HTH lacI-type" evidence="4">
    <location>
        <begin position="9"/>
        <end position="63"/>
    </location>
</feature>
<dbReference type="PROSITE" id="PS00356">
    <property type="entry name" value="HTH_LACI_1"/>
    <property type="match status" value="1"/>
</dbReference>
<proteinExistence type="predicted"/>
<dbReference type="EMBL" id="REFW01000006">
    <property type="protein sequence ID" value="RMB57471.1"/>
    <property type="molecule type" value="Genomic_DNA"/>
</dbReference>
<dbReference type="PANTHER" id="PTHR30146">
    <property type="entry name" value="LACI-RELATED TRANSCRIPTIONAL REPRESSOR"/>
    <property type="match status" value="1"/>
</dbReference>
<dbReference type="GO" id="GO:0003700">
    <property type="term" value="F:DNA-binding transcription factor activity"/>
    <property type="evidence" value="ECO:0007669"/>
    <property type="project" value="TreeGrafter"/>
</dbReference>